<organism evidence="1 2">
    <name type="scientific">Candidatus Nitrospira kreftii</name>
    <dbReference type="NCBI Taxonomy" id="2652173"/>
    <lineage>
        <taxon>Bacteria</taxon>
        <taxon>Pseudomonadati</taxon>
        <taxon>Nitrospirota</taxon>
        <taxon>Nitrospiria</taxon>
        <taxon>Nitrospirales</taxon>
        <taxon>Nitrospiraceae</taxon>
        <taxon>Nitrospira</taxon>
    </lineage>
</organism>
<dbReference type="Proteomes" id="UP000593737">
    <property type="component" value="Chromosome"/>
</dbReference>
<dbReference type="InterPro" id="IPR025427">
    <property type="entry name" value="DUF4160"/>
</dbReference>
<dbReference type="AlphaFoldDB" id="A0A7S8FFC6"/>
<name>A0A7S8FFC6_9BACT</name>
<sequence>MCSGRLRKVDAHGKNIEGPYRVFFYSFDRHEPKHVHIQREKFTCKFWLEPIALSKNGGFSPRELTIIRRLVEENTGRIMEAWHEHCGEDR</sequence>
<accession>A0A7S8FFC6</accession>
<evidence type="ECO:0000313" key="1">
    <source>
        <dbReference type="EMBL" id="QPD04793.1"/>
    </source>
</evidence>
<dbReference type="EMBL" id="CP047423">
    <property type="protein sequence ID" value="QPD04793.1"/>
    <property type="molecule type" value="Genomic_DNA"/>
</dbReference>
<evidence type="ECO:0000313" key="2">
    <source>
        <dbReference type="Proteomes" id="UP000593737"/>
    </source>
</evidence>
<protein>
    <recommendedName>
        <fullName evidence="3">DUF4160 domain-containing protein</fullName>
    </recommendedName>
</protein>
<dbReference type="KEGG" id="nkf:Nkreftii_002567"/>
<proteinExistence type="predicted"/>
<dbReference type="Pfam" id="PF13711">
    <property type="entry name" value="DUF4160"/>
    <property type="match status" value="1"/>
</dbReference>
<gene>
    <name evidence="1" type="ORF">Nkreftii_002567</name>
</gene>
<evidence type="ECO:0008006" key="3">
    <source>
        <dbReference type="Google" id="ProtNLM"/>
    </source>
</evidence>
<reference evidence="1 2" key="1">
    <citation type="journal article" date="2020" name="ISME J.">
        <title>Enrichment and physiological characterization of a novel comammox Nitrospira indicates ammonium inhibition of complete nitrification.</title>
        <authorList>
            <person name="Sakoula D."/>
            <person name="Koch H."/>
            <person name="Frank J."/>
            <person name="Jetten M.S.M."/>
            <person name="van Kessel M.A.H.J."/>
            <person name="Lucker S."/>
        </authorList>
    </citation>
    <scope>NUCLEOTIDE SEQUENCE [LARGE SCALE GENOMIC DNA]</scope>
    <source>
        <strain evidence="1">Comreactor17</strain>
    </source>
</reference>